<organism evidence="2 3">
    <name type="scientific">Roseibium porphyridii</name>
    <dbReference type="NCBI Taxonomy" id="2866279"/>
    <lineage>
        <taxon>Bacteria</taxon>
        <taxon>Pseudomonadati</taxon>
        <taxon>Pseudomonadota</taxon>
        <taxon>Alphaproteobacteria</taxon>
        <taxon>Hyphomicrobiales</taxon>
        <taxon>Stappiaceae</taxon>
        <taxon>Roseibium</taxon>
    </lineage>
</organism>
<feature type="transmembrane region" description="Helical" evidence="1">
    <location>
        <begin position="136"/>
        <end position="155"/>
    </location>
</feature>
<keyword evidence="1" id="KW-0812">Transmembrane</keyword>
<accession>A0ABY8F4L7</accession>
<sequence>MFKRLLTDSIAIVFGNLETVFKTCGAWFALQFVLSLVVLMIGGDISGEAQIGNLSGTAILLILISAVVALAASASIAVAWHRFGLLGEQPATFHLKLGPLELQFVWKLIQLLFISMLVLIPVMIVVSLLGVALPPVVGALLAAGLLLFWIMPHLVRLNLVLPAVAIERPIGIMDAHRLGNGLGWRMLWSLIVLSLPFLLVSMGLQYVLALAGASLPVVLIQIKVLILNVLLQIIVTVLGISVITAGYRIATEQPEVSDNPERT</sequence>
<dbReference type="RefSeq" id="WP_265679718.1">
    <property type="nucleotide sequence ID" value="NZ_CP120863.1"/>
</dbReference>
<feature type="transmembrane region" description="Helical" evidence="1">
    <location>
        <begin position="187"/>
        <end position="213"/>
    </location>
</feature>
<evidence type="ECO:0000313" key="2">
    <source>
        <dbReference type="EMBL" id="WFE90447.1"/>
    </source>
</evidence>
<feature type="transmembrane region" description="Helical" evidence="1">
    <location>
        <begin position="54"/>
        <end position="80"/>
    </location>
</feature>
<name>A0ABY8F4L7_9HYPH</name>
<evidence type="ECO:0000313" key="3">
    <source>
        <dbReference type="Proteomes" id="UP001209803"/>
    </source>
</evidence>
<dbReference type="EMBL" id="CP120863">
    <property type="protein sequence ID" value="WFE90447.1"/>
    <property type="molecule type" value="Genomic_DNA"/>
</dbReference>
<keyword evidence="1" id="KW-0472">Membrane</keyword>
<protein>
    <recommendedName>
        <fullName evidence="4">Glycerophosphoryl diester phosphodiesterase membrane domain-containing protein</fullName>
    </recommendedName>
</protein>
<dbReference type="Proteomes" id="UP001209803">
    <property type="component" value="Chromosome"/>
</dbReference>
<keyword evidence="1" id="KW-1133">Transmembrane helix</keyword>
<gene>
    <name evidence="2" type="ORF">K1718_03595</name>
</gene>
<reference evidence="2 3" key="1">
    <citation type="submission" date="2023-03" db="EMBL/GenBank/DDBJ databases">
        <title>Roseibium porphyridii sp. nov. and Roseibium rhodosorbium sp. nov. isolated from marine algae, Porphyridium cruentum and Rhodosorus marinus, respectively.</title>
        <authorList>
            <person name="Lee M.W."/>
            <person name="Choi B.J."/>
            <person name="Lee J.K."/>
            <person name="Choi D.G."/>
            <person name="Baek J.H."/>
            <person name="Bayburt H."/>
            <person name="Kim J.M."/>
            <person name="Han D.M."/>
            <person name="Kim K.H."/>
            <person name="Jeon C.O."/>
        </authorList>
    </citation>
    <scope>NUCLEOTIDE SEQUENCE [LARGE SCALE GENOMIC DNA]</scope>
    <source>
        <strain evidence="2 3">KMA01</strain>
    </source>
</reference>
<feature type="transmembrane region" description="Helical" evidence="1">
    <location>
        <begin position="225"/>
        <end position="250"/>
    </location>
</feature>
<evidence type="ECO:0008006" key="4">
    <source>
        <dbReference type="Google" id="ProtNLM"/>
    </source>
</evidence>
<feature type="transmembrane region" description="Helical" evidence="1">
    <location>
        <begin position="20"/>
        <end position="42"/>
    </location>
</feature>
<feature type="transmembrane region" description="Helical" evidence="1">
    <location>
        <begin position="104"/>
        <end position="129"/>
    </location>
</feature>
<proteinExistence type="predicted"/>
<evidence type="ECO:0000256" key="1">
    <source>
        <dbReference type="SAM" id="Phobius"/>
    </source>
</evidence>
<keyword evidence="3" id="KW-1185">Reference proteome</keyword>